<name>A0A4Y2U1U8_ARAVE</name>
<sequence length="166" mass="18909">MFPQPVCLLSFSRLREQTIVYRKQPLEELRQASDQPSPTVAKHYIALKETTHNGRKRNGSFLKMCKSAAQKGLHVDLRQYGTDPFHFRIHFFKGASMASTKTEKPLPLVLKPEGVVSSKLSRILSQKGAVSLPPAWIKKIRTYCNPESNDYQKVPIVDYSDCKIFT</sequence>
<organism evidence="1 2">
    <name type="scientific">Araneus ventricosus</name>
    <name type="common">Orbweaver spider</name>
    <name type="synonym">Epeira ventricosa</name>
    <dbReference type="NCBI Taxonomy" id="182803"/>
    <lineage>
        <taxon>Eukaryota</taxon>
        <taxon>Metazoa</taxon>
        <taxon>Ecdysozoa</taxon>
        <taxon>Arthropoda</taxon>
        <taxon>Chelicerata</taxon>
        <taxon>Arachnida</taxon>
        <taxon>Araneae</taxon>
        <taxon>Araneomorphae</taxon>
        <taxon>Entelegynae</taxon>
        <taxon>Araneoidea</taxon>
        <taxon>Araneidae</taxon>
        <taxon>Araneus</taxon>
    </lineage>
</organism>
<comment type="caution">
    <text evidence="1">The sequence shown here is derived from an EMBL/GenBank/DDBJ whole genome shotgun (WGS) entry which is preliminary data.</text>
</comment>
<evidence type="ECO:0000313" key="1">
    <source>
        <dbReference type="EMBL" id="GBO06483.1"/>
    </source>
</evidence>
<reference evidence="1 2" key="1">
    <citation type="journal article" date="2019" name="Sci. Rep.">
        <title>Orb-weaving spider Araneus ventricosus genome elucidates the spidroin gene catalogue.</title>
        <authorList>
            <person name="Kono N."/>
            <person name="Nakamura H."/>
            <person name="Ohtoshi R."/>
            <person name="Moran D.A.P."/>
            <person name="Shinohara A."/>
            <person name="Yoshida Y."/>
            <person name="Fujiwara M."/>
            <person name="Mori M."/>
            <person name="Tomita M."/>
            <person name="Arakawa K."/>
        </authorList>
    </citation>
    <scope>NUCLEOTIDE SEQUENCE [LARGE SCALE GENOMIC DNA]</scope>
</reference>
<keyword evidence="2" id="KW-1185">Reference proteome</keyword>
<protein>
    <submittedName>
        <fullName evidence="1">Uncharacterized protein</fullName>
    </submittedName>
</protein>
<accession>A0A4Y2U1U8</accession>
<gene>
    <name evidence="1" type="ORF">AVEN_230429_1</name>
</gene>
<dbReference type="Proteomes" id="UP000499080">
    <property type="component" value="Unassembled WGS sequence"/>
</dbReference>
<dbReference type="EMBL" id="BGPR01032793">
    <property type="protein sequence ID" value="GBO06483.1"/>
    <property type="molecule type" value="Genomic_DNA"/>
</dbReference>
<evidence type="ECO:0000313" key="2">
    <source>
        <dbReference type="Proteomes" id="UP000499080"/>
    </source>
</evidence>
<proteinExistence type="predicted"/>
<dbReference type="AlphaFoldDB" id="A0A4Y2U1U8"/>